<feature type="domain" description="Response regulatory" evidence="14">
    <location>
        <begin position="573"/>
        <end position="692"/>
    </location>
</feature>
<dbReference type="CDD" id="cd00130">
    <property type="entry name" value="PAS"/>
    <property type="match status" value="1"/>
</dbReference>
<dbReference type="SMART" id="SM00387">
    <property type="entry name" value="HATPase_c"/>
    <property type="match status" value="1"/>
</dbReference>
<dbReference type="NCBIfam" id="TIGR00229">
    <property type="entry name" value="sensory_box"/>
    <property type="match status" value="2"/>
</dbReference>
<evidence type="ECO:0000256" key="12">
    <source>
        <dbReference type="SAM" id="MobiDB-lite"/>
    </source>
</evidence>
<dbReference type="SUPFAM" id="SSF55785">
    <property type="entry name" value="PYP-like sensor domain (PAS domain)"/>
    <property type="match status" value="2"/>
</dbReference>
<dbReference type="SMART" id="SM00086">
    <property type="entry name" value="PAC"/>
    <property type="match status" value="2"/>
</dbReference>
<evidence type="ECO:0000256" key="1">
    <source>
        <dbReference type="ARBA" id="ARBA00000085"/>
    </source>
</evidence>
<dbReference type="PROSITE" id="PS50110">
    <property type="entry name" value="RESPONSE_REGULATORY"/>
    <property type="match status" value="1"/>
</dbReference>
<dbReference type="InterPro" id="IPR003594">
    <property type="entry name" value="HATPase_dom"/>
</dbReference>
<accession>A0A2U2BTS5</accession>
<name>A0A2U2BTS5_9PROT</name>
<dbReference type="GO" id="GO:0005524">
    <property type="term" value="F:ATP binding"/>
    <property type="evidence" value="ECO:0007669"/>
    <property type="project" value="UniProtKB-KW"/>
</dbReference>
<evidence type="ECO:0000259" key="15">
    <source>
        <dbReference type="PROSITE" id="PS50112"/>
    </source>
</evidence>
<dbReference type="Proteomes" id="UP000245168">
    <property type="component" value="Unassembled WGS sequence"/>
</dbReference>
<dbReference type="PROSITE" id="PS50109">
    <property type="entry name" value="HIS_KIN"/>
    <property type="match status" value="1"/>
</dbReference>
<dbReference type="SUPFAM" id="SSF47384">
    <property type="entry name" value="Homodimeric domain of signal transducing histidine kinase"/>
    <property type="match status" value="1"/>
</dbReference>
<proteinExistence type="predicted"/>
<gene>
    <name evidence="17" type="ORF">DDZ18_06915</name>
</gene>
<dbReference type="CDD" id="cd16922">
    <property type="entry name" value="HATPase_EvgS-ArcB-TorS-like"/>
    <property type="match status" value="1"/>
</dbReference>
<dbReference type="PROSITE" id="PS50113">
    <property type="entry name" value="PAC"/>
    <property type="match status" value="2"/>
</dbReference>
<dbReference type="InterPro" id="IPR035965">
    <property type="entry name" value="PAS-like_dom_sf"/>
</dbReference>
<organism evidence="17 18">
    <name type="scientific">Marinicauda salina</name>
    <dbReference type="NCBI Taxonomy" id="2135793"/>
    <lineage>
        <taxon>Bacteria</taxon>
        <taxon>Pseudomonadati</taxon>
        <taxon>Pseudomonadota</taxon>
        <taxon>Alphaproteobacteria</taxon>
        <taxon>Maricaulales</taxon>
        <taxon>Maricaulaceae</taxon>
        <taxon>Marinicauda</taxon>
    </lineage>
</organism>
<comment type="caution">
    <text evidence="17">The sequence shown here is derived from an EMBL/GenBank/DDBJ whole genome shotgun (WGS) entry which is preliminary data.</text>
</comment>
<dbReference type="SMART" id="SM00448">
    <property type="entry name" value="REC"/>
    <property type="match status" value="1"/>
</dbReference>
<dbReference type="Pfam" id="PF00512">
    <property type="entry name" value="HisKA"/>
    <property type="match status" value="1"/>
</dbReference>
<comment type="catalytic activity">
    <reaction evidence="1">
        <text>ATP + protein L-histidine = ADP + protein N-phospho-L-histidine.</text>
        <dbReference type="EC" id="2.7.13.3"/>
    </reaction>
</comment>
<feature type="modified residue" description="4-aspartylphosphate" evidence="11">
    <location>
        <position position="622"/>
    </location>
</feature>
<dbReference type="InterPro" id="IPR036097">
    <property type="entry name" value="HisK_dim/P_sf"/>
</dbReference>
<keyword evidence="5" id="KW-0547">Nucleotide-binding</keyword>
<comment type="subunit">
    <text evidence="9">At low DSF concentrations, interacts with RpfF.</text>
</comment>
<dbReference type="InterPro" id="IPR003661">
    <property type="entry name" value="HisK_dim/P_dom"/>
</dbReference>
<evidence type="ECO:0000256" key="11">
    <source>
        <dbReference type="PROSITE-ProRule" id="PRU00169"/>
    </source>
</evidence>
<dbReference type="InterPro" id="IPR011006">
    <property type="entry name" value="CheY-like_superfamily"/>
</dbReference>
<dbReference type="InterPro" id="IPR013655">
    <property type="entry name" value="PAS_fold_3"/>
</dbReference>
<dbReference type="PANTHER" id="PTHR43047:SF64">
    <property type="entry name" value="HISTIDINE KINASE CONTAINING CHEY-HOMOLOGOUS RECEIVER DOMAIN AND PAS DOMAIN-RELATED"/>
    <property type="match status" value="1"/>
</dbReference>
<feature type="domain" description="PAC" evidence="16">
    <location>
        <begin position="128"/>
        <end position="180"/>
    </location>
</feature>
<dbReference type="PRINTS" id="PR00344">
    <property type="entry name" value="BCTRLSENSOR"/>
</dbReference>
<keyword evidence="6 17" id="KW-0418">Kinase</keyword>
<dbReference type="Pfam" id="PF13426">
    <property type="entry name" value="PAS_9"/>
    <property type="match status" value="1"/>
</dbReference>
<protein>
    <recommendedName>
        <fullName evidence="10">Sensory/regulatory protein RpfC</fullName>
        <ecNumber evidence="2">2.7.13.3</ecNumber>
    </recommendedName>
</protein>
<evidence type="ECO:0000259" key="16">
    <source>
        <dbReference type="PROSITE" id="PS50113"/>
    </source>
</evidence>
<dbReference type="GO" id="GO:0000155">
    <property type="term" value="F:phosphorelay sensor kinase activity"/>
    <property type="evidence" value="ECO:0007669"/>
    <property type="project" value="InterPro"/>
</dbReference>
<dbReference type="SUPFAM" id="SSF52172">
    <property type="entry name" value="CheY-like"/>
    <property type="match status" value="1"/>
</dbReference>
<evidence type="ECO:0000256" key="3">
    <source>
        <dbReference type="ARBA" id="ARBA00022553"/>
    </source>
</evidence>
<dbReference type="Pfam" id="PF08447">
    <property type="entry name" value="PAS_3"/>
    <property type="match status" value="1"/>
</dbReference>
<keyword evidence="3 11" id="KW-0597">Phosphoprotein</keyword>
<reference evidence="18" key="1">
    <citation type="submission" date="2018-05" db="EMBL/GenBank/DDBJ databases">
        <authorList>
            <person name="Liu B.-T."/>
        </authorList>
    </citation>
    <scope>NUCLEOTIDE SEQUENCE [LARGE SCALE GENOMIC DNA]</scope>
    <source>
        <strain evidence="18">WD6-1</strain>
    </source>
</reference>
<feature type="domain" description="PAS" evidence="15">
    <location>
        <begin position="181"/>
        <end position="251"/>
    </location>
</feature>
<dbReference type="InterPro" id="IPR001789">
    <property type="entry name" value="Sig_transdc_resp-reg_receiver"/>
</dbReference>
<dbReference type="PROSITE" id="PS50112">
    <property type="entry name" value="PAS"/>
    <property type="match status" value="1"/>
</dbReference>
<feature type="domain" description="PAC" evidence="16">
    <location>
        <begin position="259"/>
        <end position="309"/>
    </location>
</feature>
<keyword evidence="7" id="KW-0067">ATP-binding</keyword>
<evidence type="ECO:0000256" key="7">
    <source>
        <dbReference type="ARBA" id="ARBA00022840"/>
    </source>
</evidence>
<evidence type="ECO:0000259" key="14">
    <source>
        <dbReference type="PROSITE" id="PS50110"/>
    </source>
</evidence>
<dbReference type="Gene3D" id="3.30.450.20">
    <property type="entry name" value="PAS domain"/>
    <property type="match status" value="2"/>
</dbReference>
<dbReference type="Gene3D" id="1.10.287.130">
    <property type="match status" value="1"/>
</dbReference>
<dbReference type="SMART" id="SM00388">
    <property type="entry name" value="HisKA"/>
    <property type="match status" value="1"/>
</dbReference>
<evidence type="ECO:0000259" key="13">
    <source>
        <dbReference type="PROSITE" id="PS50109"/>
    </source>
</evidence>
<dbReference type="AlphaFoldDB" id="A0A2U2BTS5"/>
<dbReference type="EMBL" id="QEXV01000003">
    <property type="protein sequence ID" value="PWE17408.1"/>
    <property type="molecule type" value="Genomic_DNA"/>
</dbReference>
<evidence type="ECO:0000256" key="6">
    <source>
        <dbReference type="ARBA" id="ARBA00022777"/>
    </source>
</evidence>
<dbReference type="Pfam" id="PF02518">
    <property type="entry name" value="HATPase_c"/>
    <property type="match status" value="1"/>
</dbReference>
<dbReference type="SUPFAM" id="SSF55874">
    <property type="entry name" value="ATPase domain of HSP90 chaperone/DNA topoisomerase II/histidine kinase"/>
    <property type="match status" value="1"/>
</dbReference>
<feature type="region of interest" description="Disordered" evidence="12">
    <location>
        <begin position="17"/>
        <end position="43"/>
    </location>
</feature>
<evidence type="ECO:0000256" key="9">
    <source>
        <dbReference type="ARBA" id="ARBA00064003"/>
    </source>
</evidence>
<keyword evidence="4" id="KW-0808">Transferase</keyword>
<evidence type="ECO:0000313" key="18">
    <source>
        <dbReference type="Proteomes" id="UP000245168"/>
    </source>
</evidence>
<dbReference type="Gene3D" id="2.10.70.100">
    <property type="match status" value="1"/>
</dbReference>
<dbReference type="InterPro" id="IPR004358">
    <property type="entry name" value="Sig_transdc_His_kin-like_C"/>
</dbReference>
<dbReference type="FunFam" id="3.30.565.10:FF:000010">
    <property type="entry name" value="Sensor histidine kinase RcsC"/>
    <property type="match status" value="1"/>
</dbReference>
<evidence type="ECO:0000256" key="8">
    <source>
        <dbReference type="ARBA" id="ARBA00023012"/>
    </source>
</evidence>
<dbReference type="Gene3D" id="3.30.565.10">
    <property type="entry name" value="Histidine kinase-like ATPase, C-terminal domain"/>
    <property type="match status" value="1"/>
</dbReference>
<keyword evidence="18" id="KW-1185">Reference proteome</keyword>
<dbReference type="FunFam" id="1.10.287.130:FF:000002">
    <property type="entry name" value="Two-component osmosensing histidine kinase"/>
    <property type="match status" value="1"/>
</dbReference>
<evidence type="ECO:0000256" key="2">
    <source>
        <dbReference type="ARBA" id="ARBA00012438"/>
    </source>
</evidence>
<keyword evidence="8" id="KW-0902">Two-component regulatory system</keyword>
<dbReference type="InterPro" id="IPR001610">
    <property type="entry name" value="PAC"/>
</dbReference>
<evidence type="ECO:0000256" key="4">
    <source>
        <dbReference type="ARBA" id="ARBA00022679"/>
    </source>
</evidence>
<dbReference type="PANTHER" id="PTHR43047">
    <property type="entry name" value="TWO-COMPONENT HISTIDINE PROTEIN KINASE"/>
    <property type="match status" value="1"/>
</dbReference>
<dbReference type="SMART" id="SM00091">
    <property type="entry name" value="PAS"/>
    <property type="match status" value="2"/>
</dbReference>
<dbReference type="InterPro" id="IPR005467">
    <property type="entry name" value="His_kinase_dom"/>
</dbReference>
<dbReference type="InterPro" id="IPR036890">
    <property type="entry name" value="HATPase_C_sf"/>
</dbReference>
<dbReference type="Gene3D" id="3.40.50.2300">
    <property type="match status" value="1"/>
</dbReference>
<feature type="domain" description="Histidine kinase" evidence="13">
    <location>
        <begin position="327"/>
        <end position="548"/>
    </location>
</feature>
<evidence type="ECO:0000256" key="5">
    <source>
        <dbReference type="ARBA" id="ARBA00022741"/>
    </source>
</evidence>
<dbReference type="InterPro" id="IPR000014">
    <property type="entry name" value="PAS"/>
</dbReference>
<evidence type="ECO:0000256" key="10">
    <source>
        <dbReference type="ARBA" id="ARBA00068150"/>
    </source>
</evidence>
<dbReference type="Pfam" id="PF00072">
    <property type="entry name" value="Response_reg"/>
    <property type="match status" value="1"/>
</dbReference>
<evidence type="ECO:0000313" key="17">
    <source>
        <dbReference type="EMBL" id="PWE17408.1"/>
    </source>
</evidence>
<dbReference type="InterPro" id="IPR000700">
    <property type="entry name" value="PAS-assoc_C"/>
</dbReference>
<dbReference type="EC" id="2.7.13.3" evidence="2"/>
<dbReference type="CDD" id="cd17546">
    <property type="entry name" value="REC_hyHK_CKI1_RcsC-like"/>
    <property type="match status" value="1"/>
</dbReference>
<dbReference type="CDD" id="cd00082">
    <property type="entry name" value="HisKA"/>
    <property type="match status" value="1"/>
</dbReference>
<sequence>MKLSAFIERALRPRDRMGRADSNRSTTDGAAGTDPRAEAERRRISAEEAMRIERSRLVEAQRIAKIGSWELDFASEELRWSDEVFRIFEVDPAFVAPSYDRFLALIHPDDRADVDAAFRRSLETRKPYRISHRLVMSDGRIKWVEEQCETTFDAEGAPVISRGTVQDVTEARLAQEALRRSEQTLSSILRASPEAIVIAEEDGRIRIFSDGAEAIFRRPRAEAVGEPLTALAAPQSRAVVRTLLDAGAPQATETALASSRREILARRATGDTFPAEISVSRVASEEGLVFTAIVRDLSERKAYEAALQGAKARAEAASDAKSAFLATMSHEIRTPMNGVLGMLSLLVGSDLDDKQRRMAEIALDSGRALMSILNDVLDYSKIEAGGLSIDIAEFDTRDVLRKVHSLHRLRAEEKALDFRLEIADDLPRWLLGDEGRIQQILHNLVGNAVKFTERGAVVLRARTEAANAPPDGFVLEVEDTGPGMSEAEIDRAFERFSQSDSSTTRRYEGAGLGLTIVRGLVDAMKGDIAVRSAPGEGSCFTVTLPLPAPPRSRDADRSIAAAPEPGAALGRLRVLIAEDDGPSAETLGLLLAEQDISARLAQNGREAVACFEPGRFDLVLMDIRMPEIDGETALRFMREREREADAAPTPIIACTAYAGDDLTARYLDAGFDAVLPKPVEAEALRSALSEARERKSA</sequence>